<comment type="subcellular location">
    <subcellularLocation>
        <location evidence="1">Nucleus</location>
    </subcellularLocation>
</comment>
<evidence type="ECO:0000313" key="6">
    <source>
        <dbReference type="Proteomes" id="UP001652680"/>
    </source>
</evidence>
<dbReference type="OrthoDB" id="9890280at2759"/>
<evidence type="ECO:0000313" key="5">
    <source>
        <dbReference type="EnsemblMetazoa" id="XP_016989965.1"/>
    </source>
</evidence>
<evidence type="ECO:0000256" key="2">
    <source>
        <dbReference type="ARBA" id="ARBA00022574"/>
    </source>
</evidence>
<evidence type="ECO:0000256" key="4">
    <source>
        <dbReference type="ARBA" id="ARBA00023242"/>
    </source>
</evidence>
<accession>A0A6P4FHM5</accession>
<reference evidence="7" key="2">
    <citation type="submission" date="2025-04" db="UniProtKB">
        <authorList>
            <consortium name="RefSeq"/>
        </authorList>
    </citation>
    <scope>IDENTIFICATION</scope>
</reference>
<dbReference type="InterPro" id="IPR015943">
    <property type="entry name" value="WD40/YVTN_repeat-like_dom_sf"/>
</dbReference>
<dbReference type="InterPro" id="IPR001680">
    <property type="entry name" value="WD40_rpt"/>
</dbReference>
<evidence type="ECO:0000256" key="1">
    <source>
        <dbReference type="ARBA" id="ARBA00004123"/>
    </source>
</evidence>
<keyword evidence="3" id="KW-0677">Repeat</keyword>
<dbReference type="CTD" id="348995"/>
<dbReference type="Pfam" id="PF00400">
    <property type="entry name" value="WD40"/>
    <property type="match status" value="1"/>
</dbReference>
<dbReference type="GO" id="GO:0031080">
    <property type="term" value="C:nuclear pore outer ring"/>
    <property type="evidence" value="ECO:0007669"/>
    <property type="project" value="TreeGrafter"/>
</dbReference>
<dbReference type="PANTHER" id="PTHR22652:SF0">
    <property type="entry name" value="NUCLEOPORIN NUP43"/>
    <property type="match status" value="1"/>
</dbReference>
<protein>
    <submittedName>
        <fullName evidence="7">Nucleoporin Nup43</fullName>
    </submittedName>
</protein>
<evidence type="ECO:0000313" key="7">
    <source>
        <dbReference type="RefSeq" id="XP_016989965.1"/>
    </source>
</evidence>
<keyword evidence="4" id="KW-0539">Nucleus</keyword>
<proteinExistence type="predicted"/>
<reference evidence="6" key="1">
    <citation type="journal article" date="2021" name="Elife">
        <title>Highly contiguous assemblies of 101 drosophilid genomes.</title>
        <authorList>
            <person name="Kim B.Y."/>
            <person name="Wang J.R."/>
            <person name="Miller D.E."/>
            <person name="Barmina O."/>
            <person name="Delaney E."/>
            <person name="Thompson A."/>
            <person name="Comeault A.A."/>
            <person name="Peede D."/>
            <person name="D'Agostino E.R."/>
            <person name="Pelaez J."/>
            <person name="Aguilar J.M."/>
            <person name="Haji D."/>
            <person name="Matsunaga T."/>
            <person name="Armstrong E.E."/>
            <person name="Zych M."/>
            <person name="Ogawa Y."/>
            <person name="Stamenkovic-Radak M."/>
            <person name="Jelic M."/>
            <person name="Veselinovic M.S."/>
            <person name="Tanaskovic M."/>
            <person name="Eric P."/>
            <person name="Gao J.J."/>
            <person name="Katoh T.K."/>
            <person name="Toda M.J."/>
            <person name="Watabe H."/>
            <person name="Watada M."/>
            <person name="Davis J.S."/>
            <person name="Moyle L.C."/>
            <person name="Manoli G."/>
            <person name="Bertolini E."/>
            <person name="Kostal V."/>
            <person name="Hawley R.S."/>
            <person name="Takahashi A."/>
            <person name="Jones C.D."/>
            <person name="Price D.K."/>
            <person name="Whiteman N."/>
            <person name="Kopp A."/>
            <person name="Matute D.R."/>
            <person name="Petrov D.A."/>
        </authorList>
    </citation>
    <scope>NUCLEOTIDE SEQUENCE [LARGE SCALE GENOMIC DNA]</scope>
</reference>
<keyword evidence="2" id="KW-0853">WD repeat</keyword>
<dbReference type="Proteomes" id="UP001652680">
    <property type="component" value="Unassembled WGS sequence"/>
</dbReference>
<dbReference type="PANTHER" id="PTHR22652">
    <property type="entry name" value="NUCLEOPORIN NUP43"/>
    <property type="match status" value="1"/>
</dbReference>
<dbReference type="AlphaFoldDB" id="A0A6P4FHM5"/>
<name>A0A6P4FHM5_DRORH</name>
<sequence>MSMTNVSTHYISEKVARVRWLPEQLQQSERFITGSWDMDRNFVRLWRLQSNQYPSATDSDNVDQMPRCMDKVAMEDDVTAMEFVDKDTLAVSCADGHLSVLNVQRAVEEDQIQRTARSERLHCFQRSQESAPCTDLSVYGTDIATAGEDGCVNIVSVGNVRQVKRTIEADSMALFSVCYVSQQELVTANRMGVIRMLDARVATEAQPKTTFMVASQDDKSSNFVSSLATHPMQQHILLCGSEEGSITVWDLRNLNYPASYLSAHKSPINEIGFHRKDPSKLFTAAEGGEVWMWSENKVLGCESNKKDGHSPWLSGDRVRSLVDVEGLLSNIRKAVNSFDVHGSRLVCGGDTEAVYLVDHIA</sequence>
<evidence type="ECO:0000256" key="3">
    <source>
        <dbReference type="ARBA" id="ARBA00022737"/>
    </source>
</evidence>
<gene>
    <name evidence="7" type="primary">LOC108052148</name>
    <name evidence="5" type="synonym">108052148</name>
</gene>
<dbReference type="EnsemblMetazoa" id="XM_017134476.2">
    <property type="protein sequence ID" value="XP_016989965.1"/>
    <property type="gene ID" value="LOC108052148"/>
</dbReference>
<dbReference type="SUPFAM" id="SSF50978">
    <property type="entry name" value="WD40 repeat-like"/>
    <property type="match status" value="1"/>
</dbReference>
<dbReference type="RefSeq" id="XP_016989965.1">
    <property type="nucleotide sequence ID" value="XM_017134476.1"/>
</dbReference>
<dbReference type="InterPro" id="IPR036322">
    <property type="entry name" value="WD40_repeat_dom_sf"/>
</dbReference>
<keyword evidence="6" id="KW-1185">Reference proteome</keyword>
<organism evidence="7">
    <name type="scientific">Drosophila rhopaloa</name>
    <name type="common">Fruit fly</name>
    <dbReference type="NCBI Taxonomy" id="1041015"/>
    <lineage>
        <taxon>Eukaryota</taxon>
        <taxon>Metazoa</taxon>
        <taxon>Ecdysozoa</taxon>
        <taxon>Arthropoda</taxon>
        <taxon>Hexapoda</taxon>
        <taxon>Insecta</taxon>
        <taxon>Pterygota</taxon>
        <taxon>Neoptera</taxon>
        <taxon>Endopterygota</taxon>
        <taxon>Diptera</taxon>
        <taxon>Brachycera</taxon>
        <taxon>Muscomorpha</taxon>
        <taxon>Ephydroidea</taxon>
        <taxon>Drosophilidae</taxon>
        <taxon>Drosophila</taxon>
        <taxon>Sophophora</taxon>
    </lineage>
</organism>
<reference evidence="5" key="3">
    <citation type="submission" date="2025-05" db="UniProtKB">
        <authorList>
            <consortium name="EnsemblMetazoa"/>
        </authorList>
    </citation>
    <scope>IDENTIFICATION</scope>
</reference>
<dbReference type="GeneID" id="108052148"/>
<dbReference type="Gene3D" id="2.130.10.10">
    <property type="entry name" value="YVTN repeat-like/Quinoprotein amine dehydrogenase"/>
    <property type="match status" value="1"/>
</dbReference>
<dbReference type="SMART" id="SM00320">
    <property type="entry name" value="WD40"/>
    <property type="match status" value="7"/>
</dbReference>